<name>A0A1J4KAY2_9EUKA</name>
<feature type="region of interest" description="Disordered" evidence="1">
    <location>
        <begin position="666"/>
        <end position="692"/>
    </location>
</feature>
<feature type="compositionally biased region" description="Polar residues" evidence="1">
    <location>
        <begin position="668"/>
        <end position="680"/>
    </location>
</feature>
<sequence length="692" mass="78470">MRVSQRNSLVLNPSRKSTPNNSVNKKASLKPIAPKPNSQDIDTEKQPISDFPSPPVQIVSCRHGQPDEMIPLPQISTAPHGEIPQLALQKIKQCCRICDFSDKQADAGSKITKTQTLNEIIDCYTNQKLFSRLTRDCHQALIEMFAANVFRPPPSIPRAIMISDDVIIEDTAWPHLNLVYILFLKFLESKVDLRILQFKLDPKFITSLYAILDFPDERERCQAKAVIAAIYNEVPPQRKILSNICLNLLLSVPEGLEMNAASHLLDLFYLFTTSTLPPLPPMLITTFKKVLLPLHLSERCQRYFQPLVKCILQMIRKDNTLGNTLLKFLIAHWPLTLDHKSELFIDEITQMLNDGNYKNIDDNIDPLLRCVSIAAESPCTTLADKALKFMLNNSILNAVSNNPDHLLEIIFPPLFRVARSHWQRNLQLCALNVMNALVDLVPENFKKAAVNFKQTVISEAHRKVLKRNFWDMVAKVAVSNYSTIDTDYVNKELSDFFGDNRRRNYHINSDTSSPTISLNTRSSGFHGKLLVRSSPNVRAGQNSSFYSKQIDGVPEDDGIEEEIHEEEEEEGMLKEEEDDSEIVSAINTSNVKKFSEEGYCMAPNSPLIADIQENNNDYTEYQSPHLVLQQQEDAFSPNFPQPNYNFSAIKKEDEDTFSENLLKPKSLDITNDNSSSNFGTPSEMGIMPIIEE</sequence>
<reference evidence="2" key="1">
    <citation type="submission" date="2016-10" db="EMBL/GenBank/DDBJ databases">
        <authorList>
            <person name="Benchimol M."/>
            <person name="Almeida L.G."/>
            <person name="Vasconcelos A.T."/>
            <person name="Perreira-Neves A."/>
            <person name="Rosa I.A."/>
            <person name="Tasca T."/>
            <person name="Bogo M.R."/>
            <person name="de Souza W."/>
        </authorList>
    </citation>
    <scope>NUCLEOTIDE SEQUENCE [LARGE SCALE GENOMIC DNA]</scope>
    <source>
        <strain evidence="2">K</strain>
    </source>
</reference>
<evidence type="ECO:0000313" key="3">
    <source>
        <dbReference type="Proteomes" id="UP000179807"/>
    </source>
</evidence>
<dbReference type="GO" id="GO:0019888">
    <property type="term" value="F:protein phosphatase regulator activity"/>
    <property type="evidence" value="ECO:0007669"/>
    <property type="project" value="InterPro"/>
</dbReference>
<dbReference type="FunFam" id="1.25.10.10:FF:000331">
    <property type="entry name" value="Phosphoprotein phosphatase, putative"/>
    <property type="match status" value="1"/>
</dbReference>
<evidence type="ECO:0000313" key="2">
    <source>
        <dbReference type="EMBL" id="OHT08583.1"/>
    </source>
</evidence>
<dbReference type="InterPro" id="IPR016024">
    <property type="entry name" value="ARM-type_fold"/>
</dbReference>
<accession>A0A1J4KAY2</accession>
<dbReference type="AlphaFoldDB" id="A0A1J4KAY2"/>
<dbReference type="Proteomes" id="UP000179807">
    <property type="component" value="Unassembled WGS sequence"/>
</dbReference>
<dbReference type="GO" id="GO:0007165">
    <property type="term" value="P:signal transduction"/>
    <property type="evidence" value="ECO:0007669"/>
    <property type="project" value="InterPro"/>
</dbReference>
<dbReference type="GO" id="GO:0000159">
    <property type="term" value="C:protein phosphatase type 2A complex"/>
    <property type="evidence" value="ECO:0007669"/>
    <property type="project" value="InterPro"/>
</dbReference>
<dbReference type="InterPro" id="IPR011989">
    <property type="entry name" value="ARM-like"/>
</dbReference>
<dbReference type="EMBL" id="MLAK01000663">
    <property type="protein sequence ID" value="OHT08583.1"/>
    <property type="molecule type" value="Genomic_DNA"/>
</dbReference>
<evidence type="ECO:0000256" key="1">
    <source>
        <dbReference type="SAM" id="MobiDB-lite"/>
    </source>
</evidence>
<dbReference type="VEuPathDB" id="TrichDB:TRFO_22845"/>
<dbReference type="Pfam" id="PF01603">
    <property type="entry name" value="B56"/>
    <property type="match status" value="1"/>
</dbReference>
<dbReference type="RefSeq" id="XP_068361719.1">
    <property type="nucleotide sequence ID" value="XM_068502808.1"/>
</dbReference>
<dbReference type="OrthoDB" id="10264446at2759"/>
<feature type="compositionally biased region" description="Polar residues" evidence="1">
    <location>
        <begin position="1"/>
        <end position="25"/>
    </location>
</feature>
<dbReference type="SUPFAM" id="SSF48371">
    <property type="entry name" value="ARM repeat"/>
    <property type="match status" value="1"/>
</dbReference>
<comment type="caution">
    <text evidence="2">The sequence shown here is derived from an EMBL/GenBank/DDBJ whole genome shotgun (WGS) entry which is preliminary data.</text>
</comment>
<dbReference type="GeneID" id="94837512"/>
<gene>
    <name evidence="2" type="ORF">TRFO_22845</name>
</gene>
<dbReference type="PANTHER" id="PTHR10257:SF3">
    <property type="entry name" value="SERINE_THREONINE-PROTEIN PHOSPHATASE 2A 56 KDA REGULATORY SUBUNIT GAMMA ISOFORM"/>
    <property type="match status" value="1"/>
</dbReference>
<dbReference type="PANTHER" id="PTHR10257">
    <property type="entry name" value="SERINE/THREONINE PROTEIN PHOSPHATASE 2A PP2A REGULATORY SUBUNIT B"/>
    <property type="match status" value="1"/>
</dbReference>
<dbReference type="InterPro" id="IPR002554">
    <property type="entry name" value="PP2A_B56"/>
</dbReference>
<proteinExistence type="predicted"/>
<protein>
    <submittedName>
        <fullName evidence="2">Phosphoprotein phosphatase</fullName>
    </submittedName>
</protein>
<keyword evidence="3" id="KW-1185">Reference proteome</keyword>
<organism evidence="2 3">
    <name type="scientific">Tritrichomonas foetus</name>
    <dbReference type="NCBI Taxonomy" id="1144522"/>
    <lineage>
        <taxon>Eukaryota</taxon>
        <taxon>Metamonada</taxon>
        <taxon>Parabasalia</taxon>
        <taxon>Tritrichomonadida</taxon>
        <taxon>Tritrichomonadidae</taxon>
        <taxon>Tritrichomonas</taxon>
    </lineage>
</organism>
<dbReference type="Gene3D" id="1.25.10.10">
    <property type="entry name" value="Leucine-rich Repeat Variant"/>
    <property type="match status" value="1"/>
</dbReference>
<feature type="region of interest" description="Disordered" evidence="1">
    <location>
        <begin position="1"/>
        <end position="53"/>
    </location>
</feature>